<dbReference type="GO" id="GO:0043015">
    <property type="term" value="F:gamma-tubulin binding"/>
    <property type="evidence" value="ECO:0007669"/>
    <property type="project" value="InterPro"/>
</dbReference>
<evidence type="ECO:0000256" key="3">
    <source>
        <dbReference type="ARBA" id="ARBA00022490"/>
    </source>
</evidence>
<keyword evidence="4" id="KW-0493">Microtubule</keyword>
<evidence type="ECO:0000313" key="9">
    <source>
        <dbReference type="Proteomes" id="UP001212411"/>
    </source>
</evidence>
<keyword evidence="9" id="KW-1185">Reference proteome</keyword>
<evidence type="ECO:0000256" key="2">
    <source>
        <dbReference type="ARBA" id="ARBA00010337"/>
    </source>
</evidence>
<comment type="subcellular location">
    <subcellularLocation>
        <location evidence="1">Cytoplasm</location>
        <location evidence="1">Cytoskeleton</location>
    </subcellularLocation>
</comment>
<evidence type="ECO:0000313" key="8">
    <source>
        <dbReference type="EMBL" id="WBW72364.1"/>
    </source>
</evidence>
<dbReference type="KEGG" id="som:SOMG_00548"/>
<dbReference type="Gene3D" id="1.20.120.1900">
    <property type="entry name" value="Gamma-tubulin complex, C-terminal domain"/>
    <property type="match status" value="1"/>
</dbReference>
<dbReference type="AlphaFoldDB" id="A0AAF0AVX1"/>
<dbReference type="GeneID" id="80874031"/>
<dbReference type="RefSeq" id="XP_056036607.1">
    <property type="nucleotide sequence ID" value="XM_056179342.1"/>
</dbReference>
<evidence type="ECO:0000256" key="4">
    <source>
        <dbReference type="ARBA" id="ARBA00022701"/>
    </source>
</evidence>
<dbReference type="GO" id="GO:0007020">
    <property type="term" value="P:microtubule nucleation"/>
    <property type="evidence" value="ECO:0007669"/>
    <property type="project" value="UniProtKB-ARBA"/>
</dbReference>
<evidence type="ECO:0000259" key="6">
    <source>
        <dbReference type="Pfam" id="PF04130"/>
    </source>
</evidence>
<name>A0AAF0AVX1_9SCHI</name>
<reference evidence="8 9" key="1">
    <citation type="journal article" date="2023" name="G3 (Bethesda)">
        <title>A high-quality reference genome for the fission yeast Schizosaccharomyces osmophilus.</title>
        <authorList>
            <person name="Jia G.S."/>
            <person name="Zhang W.C."/>
            <person name="Liang Y."/>
            <person name="Liu X.H."/>
            <person name="Rhind N."/>
            <person name="Pidoux A."/>
            <person name="Brysch-Herzberg M."/>
            <person name="Du L.L."/>
        </authorList>
    </citation>
    <scope>NUCLEOTIDE SEQUENCE [LARGE SCALE GENOMIC DNA]</scope>
    <source>
        <strain evidence="8 9">CBS 15793</strain>
    </source>
</reference>
<accession>A0AAF0AVX1</accession>
<feature type="domain" description="Gamma tubulin complex component protein N-terminal" evidence="7">
    <location>
        <begin position="2"/>
        <end position="181"/>
    </location>
</feature>
<sequence>MLHELLLFLAGYDSSLFLVDNEIVTLHPSLHTLHPGERHILQEIGILAVERRKTAKLLHPSISPLNHPNNVFHRSLYMFTEDVLRKFDEDLVDLEQQILTRDSSFVGSGKFVSLTQVEAHLSSWKHTFPDLFLIAATALQYQTAYSIFHSLTLLYMQSSRLNFKQLIIEIQVCLQKVWLNHFLEYLVTDFREDYGYLSVSPEAYEGSGHVLVPFMDLASAKDALFTRFCMLKAKSLLIDVYANLLKQFYAKAKSLDFPISQSSIKQIVGKLYALASRNIVFKMASAHRLADLTMMLEMVMLHEDTSVLTTILKRFLEFDINPSQQTISDPEKYFPIVLRNTVSDLDLDSMYGDCISSLHLAKSSELMNPNISFKGIPICLAISLQWPYNMFIDTTTQRDYSRLWGFLGALQVNIIDIKSFSYQRKSSVHANGRYPWKSLWLTLWFLSCLQYYFYDGIIRPSYKVLREKVIEYGESGNLEMQGYARLHLDAFGYISKMVFISDKQFLTLLASIYNEVSKVHYEEVCDENCALVVLVSQCIQHIREKENDPSLNNSPVSALLLQLGV</sequence>
<dbReference type="GO" id="GO:0005816">
    <property type="term" value="C:spindle pole body"/>
    <property type="evidence" value="ECO:0007669"/>
    <property type="project" value="UniProtKB-ARBA"/>
</dbReference>
<gene>
    <name evidence="8" type="primary">gfh1</name>
    <name evidence="8" type="ORF">SOMG_00548</name>
</gene>
<dbReference type="InterPro" id="IPR042241">
    <property type="entry name" value="GCP_C_sf"/>
</dbReference>
<dbReference type="GO" id="GO:0005874">
    <property type="term" value="C:microtubule"/>
    <property type="evidence" value="ECO:0007669"/>
    <property type="project" value="UniProtKB-KW"/>
</dbReference>
<dbReference type="Proteomes" id="UP001212411">
    <property type="component" value="Chromosome 1"/>
</dbReference>
<dbReference type="InterPro" id="IPR040457">
    <property type="entry name" value="GCP_C"/>
</dbReference>
<comment type="similarity">
    <text evidence="2">Belongs to the TUBGCP family.</text>
</comment>
<keyword evidence="5" id="KW-0206">Cytoskeleton</keyword>
<proteinExistence type="inferred from homology"/>
<organism evidence="8 9">
    <name type="scientific">Schizosaccharomyces osmophilus</name>
    <dbReference type="NCBI Taxonomy" id="2545709"/>
    <lineage>
        <taxon>Eukaryota</taxon>
        <taxon>Fungi</taxon>
        <taxon>Dikarya</taxon>
        <taxon>Ascomycota</taxon>
        <taxon>Taphrinomycotina</taxon>
        <taxon>Schizosaccharomycetes</taxon>
        <taxon>Schizosaccharomycetales</taxon>
        <taxon>Schizosaccharomycetaceae</taxon>
        <taxon>Schizosaccharomyces</taxon>
    </lineage>
</organism>
<keyword evidence="3" id="KW-0963">Cytoplasm</keyword>
<evidence type="ECO:0000256" key="1">
    <source>
        <dbReference type="ARBA" id="ARBA00004245"/>
    </source>
</evidence>
<evidence type="ECO:0000256" key="5">
    <source>
        <dbReference type="ARBA" id="ARBA00023212"/>
    </source>
</evidence>
<dbReference type="Pfam" id="PF04130">
    <property type="entry name" value="GCP_C_terminal"/>
    <property type="match status" value="1"/>
</dbReference>
<dbReference type="InterPro" id="IPR041470">
    <property type="entry name" value="GCP_N"/>
</dbReference>
<dbReference type="GO" id="GO:0000930">
    <property type="term" value="C:gamma-tubulin complex"/>
    <property type="evidence" value="ECO:0007669"/>
    <property type="project" value="UniProtKB-ARBA"/>
</dbReference>
<feature type="domain" description="Gamma tubulin complex component C-terminal" evidence="6">
    <location>
        <begin position="380"/>
        <end position="518"/>
    </location>
</feature>
<dbReference type="Pfam" id="PF17681">
    <property type="entry name" value="GCP_N_terminal"/>
    <property type="match status" value="1"/>
</dbReference>
<dbReference type="EMBL" id="CP115611">
    <property type="protein sequence ID" value="WBW72364.1"/>
    <property type="molecule type" value="Genomic_DNA"/>
</dbReference>
<protein>
    <submittedName>
        <fullName evidence="8">Gamma tubulin complex GCP4 subunit Gfh1</fullName>
    </submittedName>
</protein>
<evidence type="ECO:0000259" key="7">
    <source>
        <dbReference type="Pfam" id="PF17681"/>
    </source>
</evidence>